<name>A0ABQ3PJL5_9ACTN</name>
<comment type="caution">
    <text evidence="1">The sequence shown here is derived from an EMBL/GenBank/DDBJ whole genome shotgun (WGS) entry which is preliminary data.</text>
</comment>
<evidence type="ECO:0000313" key="2">
    <source>
        <dbReference type="Proteomes" id="UP001052739"/>
    </source>
</evidence>
<gene>
    <name evidence="1" type="ORF">Shyd_65860</name>
</gene>
<reference evidence="1" key="1">
    <citation type="submission" date="2024-05" db="EMBL/GenBank/DDBJ databases">
        <title>Whole genome shotgun sequence of Streptomyces hydrogenans NBRC 13475.</title>
        <authorList>
            <person name="Komaki H."/>
            <person name="Tamura T."/>
        </authorList>
    </citation>
    <scope>NUCLEOTIDE SEQUENCE</scope>
    <source>
        <strain evidence="1">NBRC 13475</strain>
    </source>
</reference>
<protein>
    <submittedName>
        <fullName evidence="1">Uncharacterized protein</fullName>
    </submittedName>
</protein>
<dbReference type="Proteomes" id="UP001052739">
    <property type="component" value="Unassembled WGS sequence"/>
</dbReference>
<dbReference type="EMBL" id="BNDW01000068">
    <property type="protein sequence ID" value="GHI25215.1"/>
    <property type="molecule type" value="Genomic_DNA"/>
</dbReference>
<evidence type="ECO:0000313" key="1">
    <source>
        <dbReference type="EMBL" id="GHI25215.1"/>
    </source>
</evidence>
<sequence length="63" mass="6697">MNTNAWTALADAVDVGDNVTVILKSGDHLNGRVKMIAPAAGFVLLDDWTIDSRAVIAWKLSSA</sequence>
<organism evidence="1 2">
    <name type="scientific">Streptomyces hydrogenans</name>
    <dbReference type="NCBI Taxonomy" id="1873719"/>
    <lineage>
        <taxon>Bacteria</taxon>
        <taxon>Bacillati</taxon>
        <taxon>Actinomycetota</taxon>
        <taxon>Actinomycetes</taxon>
        <taxon>Kitasatosporales</taxon>
        <taxon>Streptomycetaceae</taxon>
        <taxon>Streptomyces</taxon>
    </lineage>
</organism>
<accession>A0ABQ3PJL5</accession>
<keyword evidence="2" id="KW-1185">Reference proteome</keyword>
<proteinExistence type="predicted"/>
<dbReference type="RefSeq" id="WP_190222764.1">
    <property type="nucleotide sequence ID" value="NZ_BNBS01000020.1"/>
</dbReference>